<feature type="transmembrane region" description="Helical" evidence="1">
    <location>
        <begin position="44"/>
        <end position="65"/>
    </location>
</feature>
<feature type="transmembrane region" description="Helical" evidence="1">
    <location>
        <begin position="101"/>
        <end position="120"/>
    </location>
</feature>
<feature type="transmembrane region" description="Helical" evidence="1">
    <location>
        <begin position="224"/>
        <end position="250"/>
    </location>
</feature>
<organism evidence="2 3">
    <name type="scientific">Thermogemmata fonticola</name>
    <dbReference type="NCBI Taxonomy" id="2755323"/>
    <lineage>
        <taxon>Bacteria</taxon>
        <taxon>Pseudomonadati</taxon>
        <taxon>Planctomycetota</taxon>
        <taxon>Planctomycetia</taxon>
        <taxon>Gemmatales</taxon>
        <taxon>Gemmataceae</taxon>
        <taxon>Thermogemmata</taxon>
    </lineage>
</organism>
<evidence type="ECO:0000256" key="1">
    <source>
        <dbReference type="SAM" id="Phobius"/>
    </source>
</evidence>
<proteinExistence type="predicted"/>
<protein>
    <recommendedName>
        <fullName evidence="4">O-antigen ligase domain-containing protein</fullName>
    </recommendedName>
</protein>
<feature type="transmembrane region" description="Helical" evidence="1">
    <location>
        <begin position="256"/>
        <end position="275"/>
    </location>
</feature>
<dbReference type="AlphaFoldDB" id="A0A7V9ABH1"/>
<keyword evidence="1" id="KW-0812">Transmembrane</keyword>
<accession>A0A7V9ABH1</accession>
<gene>
    <name evidence="2" type="ORF">H0921_07745</name>
</gene>
<evidence type="ECO:0000313" key="2">
    <source>
        <dbReference type="EMBL" id="MBA2226053.1"/>
    </source>
</evidence>
<sequence>MTLIALPILAFGAALLVTLRSLGGGLICVITIGYFHGYIRANYLSVYTTFLFDAAILGLYLGFVLGHSARVGQLSRWALSGWVGLLLLWPGMLVFVPVNDFLVQLVALRATVWFVPVLLVASQLTAAELVQLARALAVLNLLALGGGLYVYYAGVEALYPFNAVTQIIYISRDVGSAGYHRVPSFFLSAHAYGGTMLWTLPLLVERTFGVGVRWGERLLAASGLFAAVVGILLCGARQPAALALLMLPAAWGLARFHAGVGLLAVGLAGLGLILLEQSERFQRAKELLDTEQVERRVRLSANESFLELLLRYPAGAGLGSAYGTSIPYFLADRAPQAIGLENEFSRLLVDQGWLGVGLWLGFLLWLLGRPPPLRLEASFGLAVVFMHALALVSWATAFIGTGLLSSVPGSVLMLAQMGVLARVREVQTAWRNRPAG</sequence>
<evidence type="ECO:0008006" key="4">
    <source>
        <dbReference type="Google" id="ProtNLM"/>
    </source>
</evidence>
<feature type="transmembrane region" description="Helical" evidence="1">
    <location>
        <begin position="351"/>
        <end position="367"/>
    </location>
</feature>
<keyword evidence="3" id="KW-1185">Reference proteome</keyword>
<dbReference type="RefSeq" id="WP_194537485.1">
    <property type="nucleotide sequence ID" value="NZ_JACEFB010000004.1"/>
</dbReference>
<evidence type="ECO:0000313" key="3">
    <source>
        <dbReference type="Proteomes" id="UP000542342"/>
    </source>
</evidence>
<reference evidence="2 3" key="1">
    <citation type="submission" date="2020-07" db="EMBL/GenBank/DDBJ databases">
        <title>Thermogemmata thermophila gen. nov., sp. nov., a novel moderate thermophilic planctomycete from a Kamchatka hot spring.</title>
        <authorList>
            <person name="Elcheninov A.G."/>
            <person name="Podosokorskaya O.A."/>
            <person name="Kovaleva O.L."/>
            <person name="Novikov A."/>
            <person name="Bonch-Osmolovskaya E.A."/>
            <person name="Toshchakov S.V."/>
            <person name="Kublanov I.V."/>
        </authorList>
    </citation>
    <scope>NUCLEOTIDE SEQUENCE [LARGE SCALE GENOMIC DNA]</scope>
    <source>
        <strain evidence="2 3">2918</strain>
    </source>
</reference>
<keyword evidence="1" id="KW-1133">Transmembrane helix</keyword>
<name>A0A7V9ABH1_9BACT</name>
<feature type="transmembrane region" description="Helical" evidence="1">
    <location>
        <begin position="77"/>
        <end position="95"/>
    </location>
</feature>
<feature type="transmembrane region" description="Helical" evidence="1">
    <location>
        <begin position="308"/>
        <end position="331"/>
    </location>
</feature>
<comment type="caution">
    <text evidence="2">The sequence shown here is derived from an EMBL/GenBank/DDBJ whole genome shotgun (WGS) entry which is preliminary data.</text>
</comment>
<feature type="transmembrane region" description="Helical" evidence="1">
    <location>
        <begin position="379"/>
        <end position="397"/>
    </location>
</feature>
<keyword evidence="1" id="KW-0472">Membrane</keyword>
<feature type="transmembrane region" description="Helical" evidence="1">
    <location>
        <begin position="132"/>
        <end position="152"/>
    </location>
</feature>
<dbReference type="Proteomes" id="UP000542342">
    <property type="component" value="Unassembled WGS sequence"/>
</dbReference>
<dbReference type="EMBL" id="JACEFB010000004">
    <property type="protein sequence ID" value="MBA2226053.1"/>
    <property type="molecule type" value="Genomic_DNA"/>
</dbReference>